<evidence type="ECO:0000256" key="3">
    <source>
        <dbReference type="ARBA" id="ARBA00022630"/>
    </source>
</evidence>
<feature type="binding site" evidence="11">
    <location>
        <position position="286"/>
    </location>
    <ligand>
        <name>Mg(2+)</name>
        <dbReference type="ChEBI" id="CHEBI:18420"/>
    </ligand>
</feature>
<proteinExistence type="inferred from homology"/>
<dbReference type="PANTHER" id="PTHR30040:SF2">
    <property type="entry name" value="FAD:PROTEIN FMN TRANSFERASE"/>
    <property type="match status" value="1"/>
</dbReference>
<dbReference type="RefSeq" id="WP_137312089.1">
    <property type="nucleotide sequence ID" value="NZ_CP040017.1"/>
</dbReference>
<dbReference type="PIRSF" id="PIRSF006268">
    <property type="entry name" value="ApbE"/>
    <property type="match status" value="1"/>
</dbReference>
<evidence type="ECO:0000256" key="9">
    <source>
        <dbReference type="ARBA" id="ARBA00048540"/>
    </source>
</evidence>
<dbReference type="EC" id="2.7.1.180" evidence="1 10"/>
<evidence type="ECO:0000256" key="8">
    <source>
        <dbReference type="ARBA" id="ARBA00031306"/>
    </source>
</evidence>
<dbReference type="GO" id="GO:0016740">
    <property type="term" value="F:transferase activity"/>
    <property type="evidence" value="ECO:0007669"/>
    <property type="project" value="UniProtKB-UniRule"/>
</dbReference>
<evidence type="ECO:0000313" key="12">
    <source>
        <dbReference type="EMBL" id="MBB3224918.1"/>
    </source>
</evidence>
<dbReference type="GO" id="GO:0046872">
    <property type="term" value="F:metal ion binding"/>
    <property type="evidence" value="ECO:0007669"/>
    <property type="project" value="UniProtKB-UniRule"/>
</dbReference>
<dbReference type="EMBL" id="JACHXS010000015">
    <property type="protein sequence ID" value="MBB3224918.1"/>
    <property type="molecule type" value="Genomic_DNA"/>
</dbReference>
<keyword evidence="14" id="KW-1185">Reference proteome</keyword>
<accession>A0A4P8HLN6</accession>
<dbReference type="EMBL" id="CP040017">
    <property type="protein sequence ID" value="QCP09200.1"/>
    <property type="molecule type" value="Genomic_DNA"/>
</dbReference>
<sequence>MQRRTLIAAGALGLGSLAGLRGTSAAGGRLHGGAALAFGTTISVVVRHDDADTARLAIGDALAVVARVHHLMSIHDPRSEVFRLNRDGVLRSPDPRLLEVLQHARALSQLSHGAFDITVQPLWQAGREAANRGGVPTLAERERARALAGWRDVEASRERVTLRRPGMRVTLNGMAQGYAADLALRAVRRHGIRDALLDTGEFAPMGDAGGRQWTLGVLDPRADGGLAAAFAADGRCVATSGDYGSAFTADFRHHHIIDPATGLSPPELASVTVLAPTALEADGLSTAFMVMGAHSAHALATRLPGVDLLTINKGGHVWRSHGFPALRT</sequence>
<name>A0A4P8HLN6_9BURK</name>
<evidence type="ECO:0000256" key="7">
    <source>
        <dbReference type="ARBA" id="ARBA00022842"/>
    </source>
</evidence>
<evidence type="ECO:0000256" key="10">
    <source>
        <dbReference type="PIRNR" id="PIRNR006268"/>
    </source>
</evidence>
<dbReference type="PANTHER" id="PTHR30040">
    <property type="entry name" value="THIAMINE BIOSYNTHESIS LIPOPROTEIN APBE"/>
    <property type="match status" value="1"/>
</dbReference>
<comment type="cofactor">
    <cofactor evidence="11">
        <name>Mg(2+)</name>
        <dbReference type="ChEBI" id="CHEBI:18420"/>
    </cofactor>
    <cofactor evidence="11">
        <name>Mn(2+)</name>
        <dbReference type="ChEBI" id="CHEBI:29035"/>
    </cofactor>
    <text evidence="11">Magnesium. Can also use manganese.</text>
</comment>
<evidence type="ECO:0000313" key="13">
    <source>
        <dbReference type="EMBL" id="QCP09200.1"/>
    </source>
</evidence>
<evidence type="ECO:0000256" key="2">
    <source>
        <dbReference type="ARBA" id="ARBA00016337"/>
    </source>
</evidence>
<dbReference type="Pfam" id="PF02424">
    <property type="entry name" value="ApbE"/>
    <property type="match status" value="1"/>
</dbReference>
<keyword evidence="6 10" id="KW-0274">FAD</keyword>
<evidence type="ECO:0000313" key="15">
    <source>
        <dbReference type="Proteomes" id="UP000584325"/>
    </source>
</evidence>
<dbReference type="InterPro" id="IPR003374">
    <property type="entry name" value="ApbE-like_sf"/>
</dbReference>
<evidence type="ECO:0000256" key="1">
    <source>
        <dbReference type="ARBA" id="ARBA00011955"/>
    </source>
</evidence>
<keyword evidence="5 10" id="KW-0479">Metal-binding</keyword>
<reference evidence="12 15" key="2">
    <citation type="submission" date="2020-08" db="EMBL/GenBank/DDBJ databases">
        <title>Genomic Encyclopedia of Type Strains, Phase III (KMG-III): the genomes of soil and plant-associated and newly described type strains.</title>
        <authorList>
            <person name="Whitman W."/>
        </authorList>
    </citation>
    <scope>NUCLEOTIDE SEQUENCE [LARGE SCALE GENOMIC DNA]</scope>
    <source>
        <strain evidence="12 15">CECT 7753</strain>
    </source>
</reference>
<evidence type="ECO:0000256" key="6">
    <source>
        <dbReference type="ARBA" id="ARBA00022827"/>
    </source>
</evidence>
<keyword evidence="7 10" id="KW-0460">Magnesium</keyword>
<dbReference type="SUPFAM" id="SSF143631">
    <property type="entry name" value="ApbE-like"/>
    <property type="match status" value="1"/>
</dbReference>
<evidence type="ECO:0000256" key="4">
    <source>
        <dbReference type="ARBA" id="ARBA00022679"/>
    </source>
</evidence>
<gene>
    <name evidence="13" type="ORF">FCL38_01150</name>
    <name evidence="12" type="ORF">FHS02_005788</name>
</gene>
<evidence type="ECO:0000313" key="14">
    <source>
        <dbReference type="Proteomes" id="UP000298763"/>
    </source>
</evidence>
<feature type="binding site" evidence="11">
    <location>
        <position position="173"/>
    </location>
    <ligand>
        <name>Mg(2+)</name>
        <dbReference type="ChEBI" id="CHEBI:18420"/>
    </ligand>
</feature>
<keyword evidence="3 10" id="KW-0285">Flavoprotein</keyword>
<reference evidence="13 14" key="1">
    <citation type="submission" date="2019-05" db="EMBL/GenBank/DDBJ databases">
        <title>Draft Genome Sequences of Six Type Strains of the Genus Massilia.</title>
        <authorList>
            <person name="Miess H."/>
            <person name="Frediansyhah A."/>
            <person name="Gross H."/>
        </authorList>
    </citation>
    <scope>NUCLEOTIDE SEQUENCE [LARGE SCALE GENOMIC DNA]</scope>
    <source>
        <strain evidence="13 14">DSMZ 26121</strain>
    </source>
</reference>
<dbReference type="Proteomes" id="UP000584325">
    <property type="component" value="Unassembled WGS sequence"/>
</dbReference>
<evidence type="ECO:0000256" key="5">
    <source>
        <dbReference type="ARBA" id="ARBA00022723"/>
    </source>
</evidence>
<dbReference type="AlphaFoldDB" id="A0A4P8HLN6"/>
<organism evidence="12 15">
    <name type="scientific">Pseudoduganella umbonata</name>
    <dbReference type="NCBI Taxonomy" id="864828"/>
    <lineage>
        <taxon>Bacteria</taxon>
        <taxon>Pseudomonadati</taxon>
        <taxon>Pseudomonadota</taxon>
        <taxon>Betaproteobacteria</taxon>
        <taxon>Burkholderiales</taxon>
        <taxon>Oxalobacteraceae</taxon>
        <taxon>Telluria group</taxon>
        <taxon>Pseudoduganella</taxon>
    </lineage>
</organism>
<feature type="binding site" evidence="11">
    <location>
        <position position="282"/>
    </location>
    <ligand>
        <name>Mg(2+)</name>
        <dbReference type="ChEBI" id="CHEBI:18420"/>
    </ligand>
</feature>
<dbReference type="Gene3D" id="3.10.520.10">
    <property type="entry name" value="ApbE-like domains"/>
    <property type="match status" value="1"/>
</dbReference>
<dbReference type="InterPro" id="IPR024932">
    <property type="entry name" value="ApbE"/>
</dbReference>
<keyword evidence="4 10" id="KW-0808">Transferase</keyword>
<dbReference type="OrthoDB" id="9778595at2"/>
<dbReference type="Proteomes" id="UP000298763">
    <property type="component" value="Chromosome"/>
</dbReference>
<keyword evidence="12" id="KW-0449">Lipoprotein</keyword>
<comment type="similarity">
    <text evidence="10">Belongs to the ApbE family.</text>
</comment>
<protein>
    <recommendedName>
        <fullName evidence="2 10">FAD:protein FMN transferase</fullName>
        <ecNumber evidence="1 10">2.7.1.180</ecNumber>
    </recommendedName>
    <alternativeName>
        <fullName evidence="8 10">Flavin transferase</fullName>
    </alternativeName>
</protein>
<evidence type="ECO:0000256" key="11">
    <source>
        <dbReference type="PIRSR" id="PIRSR006268-2"/>
    </source>
</evidence>
<comment type="catalytic activity">
    <reaction evidence="9 10">
        <text>L-threonyl-[protein] + FAD = FMN-L-threonyl-[protein] + AMP + H(+)</text>
        <dbReference type="Rhea" id="RHEA:36847"/>
        <dbReference type="Rhea" id="RHEA-COMP:11060"/>
        <dbReference type="Rhea" id="RHEA-COMP:11061"/>
        <dbReference type="ChEBI" id="CHEBI:15378"/>
        <dbReference type="ChEBI" id="CHEBI:30013"/>
        <dbReference type="ChEBI" id="CHEBI:57692"/>
        <dbReference type="ChEBI" id="CHEBI:74257"/>
        <dbReference type="ChEBI" id="CHEBI:456215"/>
        <dbReference type="EC" id="2.7.1.180"/>
    </reaction>
</comment>